<dbReference type="Pfam" id="PF10948">
    <property type="entry name" value="DUF2635"/>
    <property type="match status" value="1"/>
</dbReference>
<gene>
    <name evidence="3" type="ORF">AAIK43_16620</name>
    <name evidence="2" type="ORF">FOC81_18035</name>
</gene>
<dbReference type="AlphaFoldDB" id="A0A6N0JP03"/>
<accession>A0A6N0JP03</accession>
<evidence type="ECO:0000313" key="3">
    <source>
        <dbReference type="EMBL" id="XAN19619.1"/>
    </source>
</evidence>
<organism evidence="2 4">
    <name type="scientific">Achromobacter denitrificans</name>
    <name type="common">Alcaligenes denitrificans</name>
    <dbReference type="NCBI Taxonomy" id="32002"/>
    <lineage>
        <taxon>Bacteria</taxon>
        <taxon>Pseudomonadati</taxon>
        <taxon>Pseudomonadota</taxon>
        <taxon>Betaproteobacteria</taxon>
        <taxon>Burkholderiales</taxon>
        <taxon>Alcaligenaceae</taxon>
        <taxon>Achromobacter</taxon>
    </lineage>
</organism>
<reference evidence="2 4" key="1">
    <citation type="submission" date="2020-05" db="EMBL/GenBank/DDBJ databases">
        <title>FDA dAtabase for Regulatory Grade micrObial Sequences (FDA-ARGOS): Supporting development and validation of Infectious Disease Dx tests.</title>
        <authorList>
            <person name="Sproer C."/>
            <person name="Gronow S."/>
            <person name="Severitt S."/>
            <person name="Schroder I."/>
            <person name="Tallon L."/>
            <person name="Sadzewicz L."/>
            <person name="Zhao X."/>
            <person name="Vavikolanu K."/>
            <person name="Mehta A."/>
            <person name="Aluvathingal J."/>
            <person name="Nadendla S."/>
            <person name="Myers T."/>
            <person name="Yan Y."/>
            <person name="Sichtig H."/>
        </authorList>
    </citation>
    <scope>NUCLEOTIDE SEQUENCE [LARGE SCALE GENOMIC DNA]</scope>
    <source>
        <strain evidence="2 4">FDAARGOS_787</strain>
    </source>
</reference>
<dbReference type="InterPro" id="IPR024400">
    <property type="entry name" value="DUF2635"/>
</dbReference>
<protein>
    <submittedName>
        <fullName evidence="2">DUF2635 domain-containing protein</fullName>
    </submittedName>
</protein>
<name>A0A6N0JP03_ACHDE</name>
<sequence>MYIKPRPGLKVFDPVRKQFMPDEGMPVDENDLYWAARMRDGDVVEADAPGARTSTTNEVPPALPNKGGK</sequence>
<evidence type="ECO:0000313" key="4">
    <source>
        <dbReference type="Proteomes" id="UP000509782"/>
    </source>
</evidence>
<reference evidence="3 5" key="2">
    <citation type="submission" date="2024-05" db="EMBL/GenBank/DDBJ databases">
        <title>Achromobacter denitrificans. BP1, complete genome.</title>
        <authorList>
            <person name="Zhang B."/>
        </authorList>
    </citation>
    <scope>NUCLEOTIDE SEQUENCE [LARGE SCALE GENOMIC DNA]</scope>
    <source>
        <strain evidence="3 5">BP1</strain>
    </source>
</reference>
<evidence type="ECO:0000313" key="5">
    <source>
        <dbReference type="Proteomes" id="UP001446337"/>
    </source>
</evidence>
<dbReference type="EMBL" id="CP154792">
    <property type="protein sequence ID" value="XAN19619.1"/>
    <property type="molecule type" value="Genomic_DNA"/>
</dbReference>
<dbReference type="EMBL" id="CP054569">
    <property type="protein sequence ID" value="QKQ48490.1"/>
    <property type="molecule type" value="Genomic_DNA"/>
</dbReference>
<evidence type="ECO:0000256" key="1">
    <source>
        <dbReference type="SAM" id="MobiDB-lite"/>
    </source>
</evidence>
<dbReference type="Proteomes" id="UP001446337">
    <property type="component" value="Chromosome"/>
</dbReference>
<dbReference type="Proteomes" id="UP000509782">
    <property type="component" value="Chromosome"/>
</dbReference>
<evidence type="ECO:0000313" key="2">
    <source>
        <dbReference type="EMBL" id="QKQ48490.1"/>
    </source>
</evidence>
<feature type="region of interest" description="Disordered" evidence="1">
    <location>
        <begin position="48"/>
        <end position="69"/>
    </location>
</feature>
<proteinExistence type="predicted"/>
<dbReference type="RefSeq" id="WP_174716711.1">
    <property type="nucleotide sequence ID" value="NZ_CP054569.1"/>
</dbReference>
<keyword evidence="5" id="KW-1185">Reference proteome</keyword>